<keyword evidence="4" id="KW-1185">Reference proteome</keyword>
<dbReference type="SUPFAM" id="SSF53822">
    <property type="entry name" value="Periplasmic binding protein-like I"/>
    <property type="match status" value="1"/>
</dbReference>
<dbReference type="OrthoDB" id="3440574at2"/>
<proteinExistence type="predicted"/>
<evidence type="ECO:0000313" key="4">
    <source>
        <dbReference type="Proteomes" id="UP000316603"/>
    </source>
</evidence>
<reference evidence="3 4" key="1">
    <citation type="submission" date="2019-06" db="EMBL/GenBank/DDBJ databases">
        <title>Sequencing the genomes of 1000 actinobacteria strains.</title>
        <authorList>
            <person name="Klenk H.-P."/>
        </authorList>
    </citation>
    <scope>NUCLEOTIDE SEQUENCE [LARGE SCALE GENOMIC DNA]</scope>
    <source>
        <strain evidence="3 4">DSM 41695</strain>
    </source>
</reference>
<evidence type="ECO:0000256" key="1">
    <source>
        <dbReference type="SAM" id="MobiDB-lite"/>
    </source>
</evidence>
<keyword evidence="2" id="KW-0812">Transmembrane</keyword>
<comment type="caution">
    <text evidence="3">The sequence shown here is derived from an EMBL/GenBank/DDBJ whole genome shotgun (WGS) entry which is preliminary data.</text>
</comment>
<feature type="transmembrane region" description="Helical" evidence="2">
    <location>
        <begin position="227"/>
        <end position="245"/>
    </location>
</feature>
<keyword evidence="2" id="KW-1133">Transmembrane helix</keyword>
<evidence type="ECO:0000313" key="3">
    <source>
        <dbReference type="EMBL" id="TWF85652.1"/>
    </source>
</evidence>
<name>A0A561TEW7_9ACTN</name>
<evidence type="ECO:0000256" key="2">
    <source>
        <dbReference type="SAM" id="Phobius"/>
    </source>
</evidence>
<feature type="region of interest" description="Disordered" evidence="1">
    <location>
        <begin position="78"/>
        <end position="111"/>
    </location>
</feature>
<dbReference type="Proteomes" id="UP000316603">
    <property type="component" value="Unassembled WGS sequence"/>
</dbReference>
<dbReference type="AlphaFoldDB" id="A0A561TEW7"/>
<sequence>MALRRSGTEVWRDAVPSAAGRLVLDLCGNLIDGYARRRGPMPVVVVHAARENAGADDDRVPEIVDLVHRAHRPRWLLLRRPAPSAGPEEGADGPAGGPGDPAHGAGRPVPVLDDRTFTAATALVKDVAEGDWENHNRCQYRPYRMPRSLLMAALDQALADTTDGAGGAPDPRAVVARLAELRWRPRPARAPAGFWRSMAALLSPATALGAAIVACVSALAGNVGSPALTAATLGVLLVVATGYGVRRWAGPPWLGPGCRWFATTTFPVHSNSEAPVWSPWHPRLSRATLEDRAAEVVGQLITASGTPSGPAHDAAAVAAEREQARQFCLQLRTLALLEDLRDNHRPAWDLRHRKRTVPPLLLIPRATWASGALPVLRAISDVRSRRSEQDPLLVVAGVSHRDLADLRDPTPLPLPVLSASGSGRELDPLYRAWVTRSLRTGQAPSVNTALPWVLPVPVSSVGPTDCGHPAHTGEQRSTHRVPRSPWLLWSRWTLVATCLLGTTGGALHYQTLKERYCGMGGSVVWDRDLVRTVGGQCVGVVSETDWRPSRDAVLLDASGRAVGAEGLLKAIDEANRRIDPDEEHITLVFAGALSTRAQNRAEAVDVVRQLAGVYLAQHLVNDSQQSNRLPRLRIEIANGGQGMEHQGEMAERIVAFARREPTVVGVVGMGIHTPGSAGAMEQLQRAGLAVIGTTNSATGLARDHRNYVGMAPTDHEQATLLVTSLGAAAGRRAAVLRPEGTGGSGHSYTHDQAKYGHEALSAAGFDVRGPFEYPVEGTSAQLHETAGRICDSGIDVVYLAGRAGYIPSLMTELSTHASCTERSAHRVTVLVGDEASKKSFQDATMPFPAGARLDYTSLTYEEYPRTAQLYDRAAEVFRSGFDRVARPGDTGPSLYADGFLALSHDATTAFHTIAQEAGVPARGGAPVVLAALHSIEFQGSTGYISFRNADAVRPDRRGHGIGRYEVTGSGEGARLRVTGPCGRPAGGSVPLTRVCAQGKEPEASSSSPAGTP</sequence>
<dbReference type="EMBL" id="VIWV01000001">
    <property type="protein sequence ID" value="TWF85652.1"/>
    <property type="molecule type" value="Genomic_DNA"/>
</dbReference>
<feature type="transmembrane region" description="Helical" evidence="2">
    <location>
        <begin position="199"/>
        <end position="221"/>
    </location>
</feature>
<dbReference type="RefSeq" id="WP_145867620.1">
    <property type="nucleotide sequence ID" value="NZ_BNCE01000001.1"/>
</dbReference>
<dbReference type="Gene3D" id="3.40.50.2300">
    <property type="match status" value="2"/>
</dbReference>
<accession>A0A561TEW7</accession>
<feature type="compositionally biased region" description="Low complexity" evidence="1">
    <location>
        <begin position="78"/>
        <end position="88"/>
    </location>
</feature>
<dbReference type="InterPro" id="IPR028082">
    <property type="entry name" value="Peripla_BP_I"/>
</dbReference>
<gene>
    <name evidence="3" type="ORF">FHX78_112604</name>
</gene>
<protein>
    <submittedName>
        <fullName evidence="3">Uncharacterized protein</fullName>
    </submittedName>
</protein>
<keyword evidence="2" id="KW-0472">Membrane</keyword>
<organism evidence="3 4">
    <name type="scientific">Streptomyces capillispiralis</name>
    <dbReference type="NCBI Taxonomy" id="68182"/>
    <lineage>
        <taxon>Bacteria</taxon>
        <taxon>Bacillati</taxon>
        <taxon>Actinomycetota</taxon>
        <taxon>Actinomycetes</taxon>
        <taxon>Kitasatosporales</taxon>
        <taxon>Streptomycetaceae</taxon>
        <taxon>Streptomyces</taxon>
    </lineage>
</organism>